<protein>
    <submittedName>
        <fullName evidence="1">P5</fullName>
    </submittedName>
</protein>
<dbReference type="EMBL" id="MT112178">
    <property type="protein sequence ID" value="QIN85949.1"/>
    <property type="molecule type" value="Viral_cRNA"/>
</dbReference>
<evidence type="ECO:0000313" key="1">
    <source>
        <dbReference type="EMBL" id="QIN85949.1"/>
    </source>
</evidence>
<keyword evidence="2" id="KW-1185">Reference proteome</keyword>
<dbReference type="RefSeq" id="YP_010840138.1">
    <property type="nucleotide sequence ID" value="NC_078444.1"/>
</dbReference>
<proteinExistence type="predicted"/>
<dbReference type="Proteomes" id="UP000679584">
    <property type="component" value="Genome"/>
</dbReference>
<reference evidence="1" key="1">
    <citation type="journal article" date="2020" name="J Integr Agric">
        <title>Identification of a novel emaravirus infecting lilac through next-generation sequencing.</title>
        <authorList>
            <person name="Wang Y."/>
            <person name="Yu S."/>
            <person name="Cao M."/>
            <person name="Hu T."/>
        </authorList>
    </citation>
    <scope>NUCLEOTIDE SEQUENCE</scope>
    <source>
        <strain evidence="1">SX-1</strain>
    </source>
</reference>
<dbReference type="GeneID" id="80550689"/>
<name>A0A6G8QHM2_9VIRU</name>
<dbReference type="KEGG" id="vg:80550689"/>
<evidence type="ECO:0000313" key="2">
    <source>
        <dbReference type="Proteomes" id="UP000679584"/>
    </source>
</evidence>
<sequence>MKCFSCLAEAYFFMFNEIFGMISETFPEKFYTELITLNELIVAGTIEYADLFTNSQHIRVDDYSICAGTIIYYKRFYNLIAMILGNLEPLFRQHGQKIDGMLITNMSEDLLNGSVYIRDLFNKHLNEKMSIKLATNIAKKTVCTEIKSGTINFTFYTNAVSYLQLKHLADITFKKQGKNLLRLTFHSDDDLEGTSQDISELNIDVNNQSESSVQLIRQLSSLSLNHQ</sequence>
<accession>A0A6G8QHM2</accession>
<organism evidence="1 2">
    <name type="scientific">Lilac chlorotic ringspot-associated virus</name>
    <dbReference type="NCBI Taxonomy" id="2719116"/>
    <lineage>
        <taxon>Viruses</taxon>
        <taxon>Riboviria</taxon>
        <taxon>Orthornavirae</taxon>
        <taxon>Negarnaviricota</taxon>
        <taxon>Polyploviricotina</taxon>
        <taxon>Bunyaviricetes</taxon>
        <taxon>Elliovirales</taxon>
        <taxon>Fimoviridae</taxon>
        <taxon>Emaravirus</taxon>
        <taxon>Emaravirus syringae</taxon>
    </lineage>
</organism>